<sequence>MQSLGKVMTQHTWSENTIWGGMCALFMITNSYNHRRRLRDIYNEVLQEWEAPCEEHISDLELEGSEDAEELPHETQFHDLETSHEEDVEEEELPEGVIKEMTHIIVTDEEDDEQLDKQSLDFETSHQEDVEEEELPIGVIKQRIPVILTDEEDDEKLDTQSLDFEVGVFSLRDVNTASCHQVTV</sequence>
<name>A0ABD0XTJ4_UMBPY</name>
<keyword evidence="3" id="KW-1185">Reference proteome</keyword>
<feature type="compositionally biased region" description="Basic and acidic residues" evidence="1">
    <location>
        <begin position="70"/>
        <end position="85"/>
    </location>
</feature>
<dbReference type="Proteomes" id="UP001557470">
    <property type="component" value="Unassembled WGS sequence"/>
</dbReference>
<evidence type="ECO:0000313" key="2">
    <source>
        <dbReference type="EMBL" id="KAL1023682.1"/>
    </source>
</evidence>
<evidence type="ECO:0000256" key="1">
    <source>
        <dbReference type="SAM" id="MobiDB-lite"/>
    </source>
</evidence>
<feature type="region of interest" description="Disordered" evidence="1">
    <location>
        <begin position="66"/>
        <end position="93"/>
    </location>
</feature>
<evidence type="ECO:0000313" key="3">
    <source>
        <dbReference type="Proteomes" id="UP001557470"/>
    </source>
</evidence>
<proteinExistence type="predicted"/>
<accession>A0ABD0XTJ4</accession>
<dbReference type="AlphaFoldDB" id="A0ABD0XTJ4"/>
<protein>
    <submittedName>
        <fullName evidence="2">Uncharacterized protein</fullName>
    </submittedName>
</protein>
<reference evidence="2 3" key="1">
    <citation type="submission" date="2024-06" db="EMBL/GenBank/DDBJ databases">
        <authorList>
            <person name="Pan Q."/>
            <person name="Wen M."/>
            <person name="Jouanno E."/>
            <person name="Zahm M."/>
            <person name="Klopp C."/>
            <person name="Cabau C."/>
            <person name="Louis A."/>
            <person name="Berthelot C."/>
            <person name="Parey E."/>
            <person name="Roest Crollius H."/>
            <person name="Montfort J."/>
            <person name="Robinson-Rechavi M."/>
            <person name="Bouchez O."/>
            <person name="Lampietro C."/>
            <person name="Lopez Roques C."/>
            <person name="Donnadieu C."/>
            <person name="Postlethwait J."/>
            <person name="Bobe J."/>
            <person name="Verreycken H."/>
            <person name="Guiguen Y."/>
        </authorList>
    </citation>
    <scope>NUCLEOTIDE SEQUENCE [LARGE SCALE GENOMIC DNA]</scope>
    <source>
        <strain evidence="2">Up_M1</strain>
        <tissue evidence="2">Testis</tissue>
    </source>
</reference>
<comment type="caution">
    <text evidence="2">The sequence shown here is derived from an EMBL/GenBank/DDBJ whole genome shotgun (WGS) entry which is preliminary data.</text>
</comment>
<gene>
    <name evidence="2" type="ORF">UPYG_G00044510</name>
</gene>
<dbReference type="EMBL" id="JAGEUA010000001">
    <property type="protein sequence ID" value="KAL1023682.1"/>
    <property type="molecule type" value="Genomic_DNA"/>
</dbReference>
<organism evidence="2 3">
    <name type="scientific">Umbra pygmaea</name>
    <name type="common">Eastern mudminnow</name>
    <dbReference type="NCBI Taxonomy" id="75934"/>
    <lineage>
        <taxon>Eukaryota</taxon>
        <taxon>Metazoa</taxon>
        <taxon>Chordata</taxon>
        <taxon>Craniata</taxon>
        <taxon>Vertebrata</taxon>
        <taxon>Euteleostomi</taxon>
        <taxon>Actinopterygii</taxon>
        <taxon>Neopterygii</taxon>
        <taxon>Teleostei</taxon>
        <taxon>Protacanthopterygii</taxon>
        <taxon>Esociformes</taxon>
        <taxon>Umbridae</taxon>
        <taxon>Umbra</taxon>
    </lineage>
</organism>